<feature type="transmembrane region" description="Helical" evidence="8">
    <location>
        <begin position="36"/>
        <end position="54"/>
    </location>
</feature>
<evidence type="ECO:0000256" key="4">
    <source>
        <dbReference type="ARBA" id="ARBA00022723"/>
    </source>
</evidence>
<name>A0A1A9W2D7_9MUSC</name>
<evidence type="ECO:0000256" key="1">
    <source>
        <dbReference type="ARBA" id="ARBA00001971"/>
    </source>
</evidence>
<accession>A0A1A9W2D7</accession>
<evidence type="ECO:0000256" key="8">
    <source>
        <dbReference type="SAM" id="Phobius"/>
    </source>
</evidence>
<protein>
    <recommendedName>
        <fullName evidence="11">Cytochrome P450</fullName>
    </recommendedName>
</protein>
<dbReference type="Gene3D" id="1.10.630.10">
    <property type="entry name" value="Cytochrome P450"/>
    <property type="match status" value="1"/>
</dbReference>
<evidence type="ECO:0000256" key="2">
    <source>
        <dbReference type="ARBA" id="ARBA00010617"/>
    </source>
</evidence>
<reference evidence="10" key="1">
    <citation type="submission" date="2014-03" db="EMBL/GenBank/DDBJ databases">
        <authorList>
            <person name="Aksoy S."/>
            <person name="Warren W."/>
            <person name="Wilson R.K."/>
        </authorList>
    </citation>
    <scope>NUCLEOTIDE SEQUENCE [LARGE SCALE GENOMIC DNA]</scope>
    <source>
        <strain evidence="10">IAEA</strain>
    </source>
</reference>
<dbReference type="GO" id="GO:0004497">
    <property type="term" value="F:monooxygenase activity"/>
    <property type="evidence" value="ECO:0007669"/>
    <property type="project" value="UniProtKB-KW"/>
</dbReference>
<dbReference type="EnsemblMetazoa" id="GBRI003923-RA">
    <property type="protein sequence ID" value="GBRI003923-PA"/>
    <property type="gene ID" value="GBRI003923"/>
</dbReference>
<keyword evidence="7" id="KW-0503">Monooxygenase</keyword>
<dbReference type="InterPro" id="IPR001128">
    <property type="entry name" value="Cyt_P450"/>
</dbReference>
<dbReference type="GO" id="GO:0016705">
    <property type="term" value="F:oxidoreductase activity, acting on paired donors, with incorporation or reduction of molecular oxygen"/>
    <property type="evidence" value="ECO:0007669"/>
    <property type="project" value="InterPro"/>
</dbReference>
<dbReference type="STRING" id="37001.A0A1A9W2D7"/>
<proteinExistence type="inferred from homology"/>
<keyword evidence="6" id="KW-0408">Iron</keyword>
<dbReference type="Pfam" id="PF00067">
    <property type="entry name" value="p450"/>
    <property type="match status" value="1"/>
</dbReference>
<keyword evidence="8" id="KW-1133">Transmembrane helix</keyword>
<evidence type="ECO:0000256" key="3">
    <source>
        <dbReference type="ARBA" id="ARBA00022617"/>
    </source>
</evidence>
<dbReference type="AlphaFoldDB" id="A0A1A9W2D7"/>
<dbReference type="InterPro" id="IPR050196">
    <property type="entry name" value="Cytochrome_P450_Monoox"/>
</dbReference>
<keyword evidence="8" id="KW-0812">Transmembrane</keyword>
<reference evidence="9" key="2">
    <citation type="submission" date="2020-05" db="UniProtKB">
        <authorList>
            <consortium name="EnsemblMetazoa"/>
        </authorList>
    </citation>
    <scope>IDENTIFICATION</scope>
    <source>
        <strain evidence="9">IAEA</strain>
    </source>
</reference>
<comment type="similarity">
    <text evidence="2">Belongs to the cytochrome P450 family.</text>
</comment>
<comment type="cofactor">
    <cofactor evidence="1">
        <name>heme</name>
        <dbReference type="ChEBI" id="CHEBI:30413"/>
    </cofactor>
</comment>
<keyword evidence="5" id="KW-0560">Oxidoreductase</keyword>
<dbReference type="VEuPathDB" id="VectorBase:GBRI003923"/>
<dbReference type="InterPro" id="IPR036396">
    <property type="entry name" value="Cyt_P450_sf"/>
</dbReference>
<keyword evidence="8" id="KW-0472">Membrane</keyword>
<evidence type="ECO:0000256" key="7">
    <source>
        <dbReference type="ARBA" id="ARBA00023033"/>
    </source>
</evidence>
<dbReference type="GO" id="GO:0020037">
    <property type="term" value="F:heme binding"/>
    <property type="evidence" value="ECO:0007669"/>
    <property type="project" value="InterPro"/>
</dbReference>
<evidence type="ECO:0000256" key="5">
    <source>
        <dbReference type="ARBA" id="ARBA00023002"/>
    </source>
</evidence>
<dbReference type="Proteomes" id="UP000091820">
    <property type="component" value="Unassembled WGS sequence"/>
</dbReference>
<keyword evidence="4" id="KW-0479">Metal-binding</keyword>
<evidence type="ECO:0000313" key="10">
    <source>
        <dbReference type="Proteomes" id="UP000091820"/>
    </source>
</evidence>
<dbReference type="PANTHER" id="PTHR24291">
    <property type="entry name" value="CYTOCHROME P450 FAMILY 4"/>
    <property type="match status" value="1"/>
</dbReference>
<sequence length="312" mass="35164">MLRNYLKAIILALKLPGPSAVPLLVMRNYVSNAFSLYGPLIRVWVLLFPFFVVLQPDDLQLILASKKHTNKTFFYRLMHNFLGNGLITRNGEQWQTHRRLIQPTFHLNFLERFISTFADASQSLFESLNPLDNQEINITKYINNCVLDILNEAVLGIPVKNKKYYTDMGNSPFRQWLQIFFDSLGAGSFSDLYAAVDVVDNALPVPLVTGRLSTSCGGNSILKLSSSSCNELIWTDMLGLNNEMPDMEGRGLHGNEPGLDAAELRREADKVAKRPKALLQTCTQGGGMFLRTYADPFHPIAYNTVRIPFETL</sequence>
<keyword evidence="3" id="KW-0349">Heme</keyword>
<organism evidence="9 10">
    <name type="scientific">Glossina brevipalpis</name>
    <dbReference type="NCBI Taxonomy" id="37001"/>
    <lineage>
        <taxon>Eukaryota</taxon>
        <taxon>Metazoa</taxon>
        <taxon>Ecdysozoa</taxon>
        <taxon>Arthropoda</taxon>
        <taxon>Hexapoda</taxon>
        <taxon>Insecta</taxon>
        <taxon>Pterygota</taxon>
        <taxon>Neoptera</taxon>
        <taxon>Endopterygota</taxon>
        <taxon>Diptera</taxon>
        <taxon>Brachycera</taxon>
        <taxon>Muscomorpha</taxon>
        <taxon>Hippoboscoidea</taxon>
        <taxon>Glossinidae</taxon>
        <taxon>Glossina</taxon>
    </lineage>
</organism>
<evidence type="ECO:0000256" key="6">
    <source>
        <dbReference type="ARBA" id="ARBA00023004"/>
    </source>
</evidence>
<keyword evidence="10" id="KW-1185">Reference proteome</keyword>
<dbReference type="PANTHER" id="PTHR24291:SF177">
    <property type="entry name" value="CYTOCHROME P450 4AA1-RELATED"/>
    <property type="match status" value="1"/>
</dbReference>
<evidence type="ECO:0000313" key="9">
    <source>
        <dbReference type="EnsemblMetazoa" id="GBRI003923-PA"/>
    </source>
</evidence>
<evidence type="ECO:0008006" key="11">
    <source>
        <dbReference type="Google" id="ProtNLM"/>
    </source>
</evidence>
<dbReference type="GO" id="GO:0005506">
    <property type="term" value="F:iron ion binding"/>
    <property type="evidence" value="ECO:0007669"/>
    <property type="project" value="InterPro"/>
</dbReference>
<dbReference type="SUPFAM" id="SSF48264">
    <property type="entry name" value="Cytochrome P450"/>
    <property type="match status" value="1"/>
</dbReference>